<feature type="transmembrane region" description="Helical" evidence="1">
    <location>
        <begin position="78"/>
        <end position="96"/>
    </location>
</feature>
<proteinExistence type="predicted"/>
<dbReference type="EMBL" id="FP929055">
    <property type="protein sequence ID" value="CBL27377.1"/>
    <property type="molecule type" value="Genomic_DNA"/>
</dbReference>
<protein>
    <submittedName>
        <fullName evidence="2">YibE/F-like protein</fullName>
    </submittedName>
</protein>
<keyword evidence="1" id="KW-1133">Transmembrane helix</keyword>
<dbReference type="PANTHER" id="PTHR41771:SF1">
    <property type="entry name" value="MEMBRANE PROTEIN"/>
    <property type="match status" value="1"/>
</dbReference>
<dbReference type="PATRIC" id="fig|657313.3.peg.2849"/>
<feature type="transmembrane region" description="Helical" evidence="1">
    <location>
        <begin position="223"/>
        <end position="246"/>
    </location>
</feature>
<dbReference type="InterPro" id="IPR012507">
    <property type="entry name" value="YibE_F"/>
</dbReference>
<evidence type="ECO:0000313" key="2">
    <source>
        <dbReference type="EMBL" id="CBL27377.1"/>
    </source>
</evidence>
<feature type="transmembrane region" description="Helical" evidence="1">
    <location>
        <begin position="33"/>
        <end position="66"/>
    </location>
</feature>
<keyword evidence="1" id="KW-0812">Transmembrane</keyword>
<sequence length="251" mass="27514">MLITLGLILLILIMVVGGDRGVVSLIALCGNLLILSLAIWLMASGVPVLLVTVCVGVVISCITLFYQNGRNGKTWSAFLATMITMLLLFFFIYIVVWRSEAGGLNEIQQVGEDVFYYNMNLNISMRNVAVSVILLSTLGAVLDMALTVTTSVYEVKSHKEDMTFKELIHSGMQIGKEVTGTTVNTLLFAYLGESLLLFSYLRMQGYSFELLLNSKIMFENCASMIFGAIACVVVMPVAAVAGGYFFRFKST</sequence>
<reference evidence="2 3" key="1">
    <citation type="submission" date="2010-03" db="EMBL/GenBank/DDBJ databases">
        <title>The genome sequence of Ruminococcus torques L2-14.</title>
        <authorList>
            <consortium name="metaHIT consortium -- http://www.metahit.eu/"/>
            <person name="Pajon A."/>
            <person name="Turner K."/>
            <person name="Parkhill J."/>
            <person name="Duncan S."/>
            <person name="Flint H."/>
        </authorList>
    </citation>
    <scope>NUCLEOTIDE SEQUENCE [LARGE SCALE GENOMIC DNA]</scope>
    <source>
        <strain evidence="2 3">L2-14</strain>
    </source>
</reference>
<keyword evidence="1" id="KW-0472">Membrane</keyword>
<dbReference type="AlphaFoldDB" id="D4M017"/>
<evidence type="ECO:0000256" key="1">
    <source>
        <dbReference type="SAM" id="Phobius"/>
    </source>
</evidence>
<feature type="transmembrane region" description="Helical" evidence="1">
    <location>
        <begin position="128"/>
        <end position="153"/>
    </location>
</feature>
<dbReference type="HOGENOM" id="CLU_071016_1_0_9"/>
<evidence type="ECO:0000313" key="3">
    <source>
        <dbReference type="Proteomes" id="UP000008956"/>
    </source>
</evidence>
<name>D4M017_9FIRM</name>
<dbReference type="PIRSF" id="PIRSF031503">
    <property type="entry name" value="UCP031503_mp"/>
    <property type="match status" value="1"/>
</dbReference>
<dbReference type="InterPro" id="IPR014564">
    <property type="entry name" value="UCP031503_TM"/>
</dbReference>
<feature type="transmembrane region" description="Helical" evidence="1">
    <location>
        <begin position="182"/>
        <end position="203"/>
    </location>
</feature>
<gene>
    <name evidence="2" type="ORF">RTO_29620</name>
</gene>
<accession>D4M017</accession>
<dbReference type="RefSeq" id="WP_015529936.1">
    <property type="nucleotide sequence ID" value="NC_021015.1"/>
</dbReference>
<organism evidence="2 3">
    <name type="scientific">[Ruminococcus] torques L2-14</name>
    <dbReference type="NCBI Taxonomy" id="657313"/>
    <lineage>
        <taxon>Bacteria</taxon>
        <taxon>Bacillati</taxon>
        <taxon>Bacillota</taxon>
        <taxon>Clostridia</taxon>
        <taxon>Lachnospirales</taxon>
        <taxon>Lachnospiraceae</taxon>
        <taxon>Mediterraneibacter</taxon>
    </lineage>
</organism>
<dbReference type="PANTHER" id="PTHR41771">
    <property type="entry name" value="MEMBRANE PROTEIN-RELATED"/>
    <property type="match status" value="1"/>
</dbReference>
<reference evidence="2 3" key="2">
    <citation type="submission" date="2010-03" db="EMBL/GenBank/DDBJ databases">
        <authorList>
            <person name="Pajon A."/>
        </authorList>
    </citation>
    <scope>NUCLEOTIDE SEQUENCE [LARGE SCALE GENOMIC DNA]</scope>
    <source>
        <strain evidence="2 3">L2-14</strain>
    </source>
</reference>
<dbReference type="Proteomes" id="UP000008956">
    <property type="component" value="Chromosome"/>
</dbReference>
<dbReference type="STRING" id="33039.ERS852502_02453"/>
<dbReference type="Pfam" id="PF07907">
    <property type="entry name" value="YibE_F"/>
    <property type="match status" value="1"/>
</dbReference>
<dbReference type="KEGG" id="rto:RTO_29620"/>